<dbReference type="Proteomes" id="UP000772434">
    <property type="component" value="Unassembled WGS sequence"/>
</dbReference>
<gene>
    <name evidence="2" type="ORF">BDP27DRAFT_1372423</name>
</gene>
<proteinExistence type="predicted"/>
<feature type="region of interest" description="Disordered" evidence="1">
    <location>
        <begin position="220"/>
        <end position="263"/>
    </location>
</feature>
<dbReference type="OrthoDB" id="2534923at2759"/>
<evidence type="ECO:0000313" key="2">
    <source>
        <dbReference type="EMBL" id="KAF9058576.1"/>
    </source>
</evidence>
<evidence type="ECO:0000256" key="1">
    <source>
        <dbReference type="SAM" id="MobiDB-lite"/>
    </source>
</evidence>
<protein>
    <submittedName>
        <fullName evidence="2">Uncharacterized protein</fullName>
    </submittedName>
</protein>
<organism evidence="2 3">
    <name type="scientific">Rhodocollybia butyracea</name>
    <dbReference type="NCBI Taxonomy" id="206335"/>
    <lineage>
        <taxon>Eukaryota</taxon>
        <taxon>Fungi</taxon>
        <taxon>Dikarya</taxon>
        <taxon>Basidiomycota</taxon>
        <taxon>Agaricomycotina</taxon>
        <taxon>Agaricomycetes</taxon>
        <taxon>Agaricomycetidae</taxon>
        <taxon>Agaricales</taxon>
        <taxon>Marasmiineae</taxon>
        <taxon>Omphalotaceae</taxon>
        <taxon>Rhodocollybia</taxon>
    </lineage>
</organism>
<accession>A0A9P5TXA9</accession>
<sequence>MTETSTPATSTRLWIYQCPLKLLVLNRSKLSINRGQVWVHRCLLHLPLFLVIPINACAHLTANAGEVWVWEVCEVGWEAGYGKEGNTNSKRARFYLVVPYILALFTVIDMPVNATVSYSNIDTANSSCVRPKKAIFTSSPNLSEKTANSPLTLRCPFHLRTGCKICVEAKQNFSVEGATGKGKARERSASVLLHQCRPLPLLPGHPLPLPTPLPTQILPPPPQWALSQMAAASPGSEAPPPQAAIASAKTKTSSSPPPMRASYTCRTHCGG</sequence>
<evidence type="ECO:0000313" key="3">
    <source>
        <dbReference type="Proteomes" id="UP000772434"/>
    </source>
</evidence>
<reference evidence="2" key="1">
    <citation type="submission" date="2020-11" db="EMBL/GenBank/DDBJ databases">
        <authorList>
            <consortium name="DOE Joint Genome Institute"/>
            <person name="Ahrendt S."/>
            <person name="Riley R."/>
            <person name="Andreopoulos W."/>
            <person name="Labutti K."/>
            <person name="Pangilinan J."/>
            <person name="Ruiz-Duenas F.J."/>
            <person name="Barrasa J.M."/>
            <person name="Sanchez-Garcia M."/>
            <person name="Camarero S."/>
            <person name="Miyauchi S."/>
            <person name="Serrano A."/>
            <person name="Linde D."/>
            <person name="Babiker R."/>
            <person name="Drula E."/>
            <person name="Ayuso-Fernandez I."/>
            <person name="Pacheco R."/>
            <person name="Padilla G."/>
            <person name="Ferreira P."/>
            <person name="Barriuso J."/>
            <person name="Kellner H."/>
            <person name="Castanera R."/>
            <person name="Alfaro M."/>
            <person name="Ramirez L."/>
            <person name="Pisabarro A.G."/>
            <person name="Kuo A."/>
            <person name="Tritt A."/>
            <person name="Lipzen A."/>
            <person name="He G."/>
            <person name="Yan M."/>
            <person name="Ng V."/>
            <person name="Cullen D."/>
            <person name="Martin F."/>
            <person name="Rosso M.-N."/>
            <person name="Henrissat B."/>
            <person name="Hibbett D."/>
            <person name="Martinez A.T."/>
            <person name="Grigoriev I.V."/>
        </authorList>
    </citation>
    <scope>NUCLEOTIDE SEQUENCE</scope>
    <source>
        <strain evidence="2">AH 40177</strain>
    </source>
</reference>
<keyword evidence="3" id="KW-1185">Reference proteome</keyword>
<comment type="caution">
    <text evidence="2">The sequence shown here is derived from an EMBL/GenBank/DDBJ whole genome shotgun (WGS) entry which is preliminary data.</text>
</comment>
<dbReference type="EMBL" id="JADNRY010000365">
    <property type="protein sequence ID" value="KAF9058576.1"/>
    <property type="molecule type" value="Genomic_DNA"/>
</dbReference>
<feature type="compositionally biased region" description="Low complexity" evidence="1">
    <location>
        <begin position="243"/>
        <end position="254"/>
    </location>
</feature>
<dbReference type="AlphaFoldDB" id="A0A9P5TXA9"/>
<name>A0A9P5TXA9_9AGAR</name>